<dbReference type="AlphaFoldDB" id="K1TS92"/>
<gene>
    <name evidence="1" type="ORF">OBE_03875</name>
</gene>
<dbReference type="EMBL" id="AJWZ01002618">
    <property type="protein sequence ID" value="EKC70474.1"/>
    <property type="molecule type" value="Genomic_DNA"/>
</dbReference>
<accession>K1TS92</accession>
<sequence>MDENVKNDAKQVMLVQNADDGRLQAVTGVDQDGNIQTADPTDQNVASLLNVNTQDSALEAFFKKFMEQAQNPVHTGIFVMTENALNKLIRIDFDPEILENYRIDPSERLQTQEQRQFEPLDVTKIDLADMEKKGIRMEDIEPHLKAMSYG</sequence>
<protein>
    <submittedName>
        <fullName evidence="1">Uncharacterized protein</fullName>
    </submittedName>
</protein>
<reference evidence="1" key="1">
    <citation type="journal article" date="2013" name="Environ. Microbiol.">
        <title>Microbiota from the distal guts of lean and obese adolescents exhibit partial functional redundancy besides clear differences in community structure.</title>
        <authorList>
            <person name="Ferrer M."/>
            <person name="Ruiz A."/>
            <person name="Lanza F."/>
            <person name="Haange S.B."/>
            <person name="Oberbach A."/>
            <person name="Till H."/>
            <person name="Bargiela R."/>
            <person name="Campoy C."/>
            <person name="Segura M.T."/>
            <person name="Richter M."/>
            <person name="von Bergen M."/>
            <person name="Seifert J."/>
            <person name="Suarez A."/>
        </authorList>
    </citation>
    <scope>NUCLEOTIDE SEQUENCE</scope>
</reference>
<comment type="caution">
    <text evidence="1">The sequence shown here is derived from an EMBL/GenBank/DDBJ whole genome shotgun (WGS) entry which is preliminary data.</text>
</comment>
<organism evidence="1">
    <name type="scientific">human gut metagenome</name>
    <dbReference type="NCBI Taxonomy" id="408170"/>
    <lineage>
        <taxon>unclassified sequences</taxon>
        <taxon>metagenomes</taxon>
        <taxon>organismal metagenomes</taxon>
    </lineage>
</organism>
<evidence type="ECO:0000313" key="1">
    <source>
        <dbReference type="EMBL" id="EKC70474.1"/>
    </source>
</evidence>
<name>K1TS92_9ZZZZ</name>
<proteinExistence type="predicted"/>
<feature type="non-terminal residue" evidence="1">
    <location>
        <position position="150"/>
    </location>
</feature>